<feature type="transmembrane region" description="Helical" evidence="10">
    <location>
        <begin position="21"/>
        <end position="39"/>
    </location>
</feature>
<dbReference type="PANTHER" id="PTHR11214">
    <property type="entry name" value="BETA-1,3-N-ACETYLGLUCOSAMINYLTRANSFERASE"/>
    <property type="match status" value="1"/>
</dbReference>
<evidence type="ECO:0000256" key="2">
    <source>
        <dbReference type="ARBA" id="ARBA00008661"/>
    </source>
</evidence>
<evidence type="ECO:0000256" key="10">
    <source>
        <dbReference type="RuleBase" id="RU363063"/>
    </source>
</evidence>
<dbReference type="Proteomes" id="UP001177023">
    <property type="component" value="Unassembled WGS sequence"/>
</dbReference>
<dbReference type="EMBL" id="CATQJA010002662">
    <property type="protein sequence ID" value="CAJ0580801.1"/>
    <property type="molecule type" value="Genomic_DNA"/>
</dbReference>
<keyword evidence="6 10" id="KW-0735">Signal-anchor</keyword>
<dbReference type="EC" id="2.4.1.-" evidence="10"/>
<dbReference type="GO" id="GO:0006493">
    <property type="term" value="P:protein O-linked glycosylation"/>
    <property type="evidence" value="ECO:0007669"/>
    <property type="project" value="TreeGrafter"/>
</dbReference>
<dbReference type="PANTHER" id="PTHR11214:SF391">
    <property type="entry name" value="BETA-1,3-GALACTOSYLTRANSFERASE BRE-2-RELATED"/>
    <property type="match status" value="1"/>
</dbReference>
<keyword evidence="12" id="KW-1185">Reference proteome</keyword>
<gene>
    <name evidence="11" type="ORF">MSPICULIGERA_LOCUS18983</name>
</gene>
<feature type="non-terminal residue" evidence="11">
    <location>
        <position position="1"/>
    </location>
</feature>
<keyword evidence="3 10" id="KW-0328">Glycosyltransferase</keyword>
<evidence type="ECO:0000256" key="4">
    <source>
        <dbReference type="ARBA" id="ARBA00022679"/>
    </source>
</evidence>
<proteinExistence type="inferred from homology"/>
<reference evidence="11" key="1">
    <citation type="submission" date="2023-06" db="EMBL/GenBank/DDBJ databases">
        <authorList>
            <person name="Delattre M."/>
        </authorList>
    </citation>
    <scope>NUCLEOTIDE SEQUENCE</scope>
    <source>
        <strain evidence="11">AF72</strain>
    </source>
</reference>
<protein>
    <recommendedName>
        <fullName evidence="10">Hexosyltransferase</fullName>
        <ecNumber evidence="10">2.4.1.-</ecNumber>
    </recommendedName>
</protein>
<keyword evidence="9 10" id="KW-0472">Membrane</keyword>
<evidence type="ECO:0000256" key="9">
    <source>
        <dbReference type="ARBA" id="ARBA00023136"/>
    </source>
</evidence>
<keyword evidence="5 10" id="KW-0812">Transmembrane</keyword>
<evidence type="ECO:0000256" key="8">
    <source>
        <dbReference type="ARBA" id="ARBA00023034"/>
    </source>
</evidence>
<comment type="similarity">
    <text evidence="2 10">Belongs to the glycosyltransferase 31 family.</text>
</comment>
<comment type="caution">
    <text evidence="11">The sequence shown here is derived from an EMBL/GenBank/DDBJ whole genome shotgun (WGS) entry which is preliminary data.</text>
</comment>
<organism evidence="11 12">
    <name type="scientific">Mesorhabditis spiculigera</name>
    <dbReference type="NCBI Taxonomy" id="96644"/>
    <lineage>
        <taxon>Eukaryota</taxon>
        <taxon>Metazoa</taxon>
        <taxon>Ecdysozoa</taxon>
        <taxon>Nematoda</taxon>
        <taxon>Chromadorea</taxon>
        <taxon>Rhabditida</taxon>
        <taxon>Rhabditina</taxon>
        <taxon>Rhabditomorpha</taxon>
        <taxon>Rhabditoidea</taxon>
        <taxon>Rhabditidae</taxon>
        <taxon>Mesorhabditinae</taxon>
        <taxon>Mesorhabditis</taxon>
    </lineage>
</organism>
<name>A0AA36G9S3_9BILA</name>
<evidence type="ECO:0000256" key="3">
    <source>
        <dbReference type="ARBA" id="ARBA00022676"/>
    </source>
</evidence>
<evidence type="ECO:0000256" key="6">
    <source>
        <dbReference type="ARBA" id="ARBA00022968"/>
    </source>
</evidence>
<evidence type="ECO:0000256" key="1">
    <source>
        <dbReference type="ARBA" id="ARBA00004323"/>
    </source>
</evidence>
<evidence type="ECO:0000313" key="11">
    <source>
        <dbReference type="EMBL" id="CAJ0580801.1"/>
    </source>
</evidence>
<dbReference type="Pfam" id="PF01762">
    <property type="entry name" value="Galactosyl_T"/>
    <property type="match status" value="1"/>
</dbReference>
<keyword evidence="4" id="KW-0808">Transferase</keyword>
<evidence type="ECO:0000313" key="12">
    <source>
        <dbReference type="Proteomes" id="UP001177023"/>
    </source>
</evidence>
<comment type="subcellular location">
    <subcellularLocation>
        <location evidence="1 10">Golgi apparatus membrane</location>
        <topology evidence="1 10">Single-pass type II membrane protein</topology>
    </subcellularLocation>
</comment>
<dbReference type="Gene3D" id="3.90.550.50">
    <property type="match status" value="1"/>
</dbReference>
<keyword evidence="8 10" id="KW-0333">Golgi apparatus</keyword>
<dbReference type="AlphaFoldDB" id="A0AA36G9S3"/>
<sequence>MVVRLFVKAGLARIFRRWERLPLLGLVFVLVFALVFLLYQGQLLNGVQTSSQCEIGQVGDVLYQDVLRNYSRYVRQAPKLLPNAELYILIVANNQDHANRKVILDTWASPKHSKWVKTGRAQIIFLYGKVKKTSSVNMKENILEIDVEEKYGNLLLKEIVAYRWLTEQTKTGHVLKIDGSDTVVDVDLLADILNTTRGNKEIAVHCATWKSVHPIRDECNRWYVPYSAVKEDYFPDYCGGPAYAMSVGTLSKIVQQAYNHKPIVVEDAFFTGILAKQAGVALKDQAEIFSSHGCLVHFYHKIGYWLVGADLSKDHRLTCNSAGKKITAVINSHNCKNKTLSYLWNVLKTGECDEYL</sequence>
<dbReference type="GO" id="GO:0000139">
    <property type="term" value="C:Golgi membrane"/>
    <property type="evidence" value="ECO:0007669"/>
    <property type="project" value="UniProtKB-SubCell"/>
</dbReference>
<keyword evidence="7 10" id="KW-1133">Transmembrane helix</keyword>
<dbReference type="GO" id="GO:0016758">
    <property type="term" value="F:hexosyltransferase activity"/>
    <property type="evidence" value="ECO:0007669"/>
    <property type="project" value="InterPro"/>
</dbReference>
<dbReference type="InterPro" id="IPR002659">
    <property type="entry name" value="Glyco_trans_31"/>
</dbReference>
<evidence type="ECO:0000256" key="7">
    <source>
        <dbReference type="ARBA" id="ARBA00022989"/>
    </source>
</evidence>
<evidence type="ECO:0000256" key="5">
    <source>
        <dbReference type="ARBA" id="ARBA00022692"/>
    </source>
</evidence>
<accession>A0AA36G9S3</accession>